<evidence type="ECO:0000256" key="7">
    <source>
        <dbReference type="ARBA" id="ARBA00047899"/>
    </source>
</evidence>
<dbReference type="PROSITE" id="PS50011">
    <property type="entry name" value="PROTEIN_KINASE_DOM"/>
    <property type="match status" value="1"/>
</dbReference>
<dbReference type="RefSeq" id="XP_013433500.1">
    <property type="nucleotide sequence ID" value="XM_013578046.1"/>
</dbReference>
<dbReference type="GeneID" id="25470533"/>
<keyword evidence="3" id="KW-0808">Transferase</keyword>
<dbReference type="Pfam" id="PF00069">
    <property type="entry name" value="Pkinase"/>
    <property type="match status" value="1"/>
</dbReference>
<dbReference type="PANTHER" id="PTHR44899:SF3">
    <property type="entry name" value="SERINE_THREONINE-PROTEIN KINASE NEK1"/>
    <property type="match status" value="1"/>
</dbReference>
<dbReference type="EC" id="2.7.11.1" evidence="1"/>
<comment type="catalytic activity">
    <reaction evidence="7">
        <text>L-threonyl-[protein] + ATP = O-phospho-L-threonyl-[protein] + ADP + H(+)</text>
        <dbReference type="Rhea" id="RHEA:46608"/>
        <dbReference type="Rhea" id="RHEA-COMP:11060"/>
        <dbReference type="Rhea" id="RHEA-COMP:11605"/>
        <dbReference type="ChEBI" id="CHEBI:15378"/>
        <dbReference type="ChEBI" id="CHEBI:30013"/>
        <dbReference type="ChEBI" id="CHEBI:30616"/>
        <dbReference type="ChEBI" id="CHEBI:61977"/>
        <dbReference type="ChEBI" id="CHEBI:456216"/>
        <dbReference type="EC" id="2.7.11.1"/>
    </reaction>
</comment>
<dbReference type="InterPro" id="IPR008271">
    <property type="entry name" value="Ser/Thr_kinase_AS"/>
</dbReference>
<dbReference type="GO" id="GO:0005524">
    <property type="term" value="F:ATP binding"/>
    <property type="evidence" value="ECO:0007669"/>
    <property type="project" value="UniProtKB-KW"/>
</dbReference>
<dbReference type="AlphaFoldDB" id="U6MPQ5"/>
<reference evidence="10" key="1">
    <citation type="submission" date="2013-10" db="EMBL/GenBank/DDBJ databases">
        <title>Genomic analysis of the causative agents of coccidiosis in chickens.</title>
        <authorList>
            <person name="Reid A.J."/>
            <person name="Blake D."/>
            <person name="Billington K."/>
            <person name="Browne H."/>
            <person name="Dunn M."/>
            <person name="Hung S."/>
            <person name="Kawahara F."/>
            <person name="Miranda-Saavedra D."/>
            <person name="Mourier T."/>
            <person name="Nagra H."/>
            <person name="Otto T.D."/>
            <person name="Rawlings N."/>
            <person name="Sanchez A."/>
            <person name="Sanders M."/>
            <person name="Subramaniam C."/>
            <person name="Tay Y."/>
            <person name="Dear P."/>
            <person name="Doerig C."/>
            <person name="Gruber A."/>
            <person name="Parkinson J."/>
            <person name="Shirley M."/>
            <person name="Wan K.L."/>
            <person name="Berriman M."/>
            <person name="Tomley F."/>
            <person name="Pain A."/>
        </authorList>
    </citation>
    <scope>NUCLEOTIDE SEQUENCE [LARGE SCALE GENOMIC DNA]</scope>
    <source>
        <strain evidence="10">Houghton</strain>
    </source>
</reference>
<comment type="catalytic activity">
    <reaction evidence="8">
        <text>L-seryl-[protein] + ATP = O-phospho-L-seryl-[protein] + ADP + H(+)</text>
        <dbReference type="Rhea" id="RHEA:17989"/>
        <dbReference type="Rhea" id="RHEA-COMP:9863"/>
        <dbReference type="Rhea" id="RHEA-COMP:11604"/>
        <dbReference type="ChEBI" id="CHEBI:15378"/>
        <dbReference type="ChEBI" id="CHEBI:29999"/>
        <dbReference type="ChEBI" id="CHEBI:30616"/>
        <dbReference type="ChEBI" id="CHEBI:83421"/>
        <dbReference type="ChEBI" id="CHEBI:456216"/>
        <dbReference type="EC" id="2.7.11.1"/>
    </reaction>
</comment>
<dbReference type="PROSITE" id="PS00108">
    <property type="entry name" value="PROTEIN_KINASE_ST"/>
    <property type="match status" value="1"/>
</dbReference>
<keyword evidence="4" id="KW-0547">Nucleotide-binding</keyword>
<dbReference type="SUPFAM" id="SSF56112">
    <property type="entry name" value="Protein kinase-like (PK-like)"/>
    <property type="match status" value="1"/>
</dbReference>
<evidence type="ECO:0000256" key="4">
    <source>
        <dbReference type="ARBA" id="ARBA00022741"/>
    </source>
</evidence>
<feature type="domain" description="Protein kinase" evidence="9">
    <location>
        <begin position="38"/>
        <end position="347"/>
    </location>
</feature>
<evidence type="ECO:0000256" key="8">
    <source>
        <dbReference type="ARBA" id="ARBA00048679"/>
    </source>
</evidence>
<evidence type="ECO:0000313" key="10">
    <source>
        <dbReference type="EMBL" id="CDJ65033.1"/>
    </source>
</evidence>
<dbReference type="Gene3D" id="3.30.200.20">
    <property type="entry name" value="Phosphorylase Kinase, domain 1"/>
    <property type="match status" value="1"/>
</dbReference>
<dbReference type="InterPro" id="IPR000719">
    <property type="entry name" value="Prot_kinase_dom"/>
</dbReference>
<gene>
    <name evidence="10" type="ORF">ENH_00003390</name>
</gene>
<evidence type="ECO:0000313" key="11">
    <source>
        <dbReference type="Proteomes" id="UP000030754"/>
    </source>
</evidence>
<reference evidence="10" key="2">
    <citation type="submission" date="2013-10" db="EMBL/GenBank/DDBJ databases">
        <authorList>
            <person name="Aslett M."/>
        </authorList>
    </citation>
    <scope>NUCLEOTIDE SEQUENCE [LARGE SCALE GENOMIC DNA]</scope>
    <source>
        <strain evidence="10">Houghton</strain>
    </source>
</reference>
<dbReference type="VEuPathDB" id="ToxoDB:ENH_00003390"/>
<name>U6MPQ5_9EIME</name>
<protein>
    <recommendedName>
        <fullName evidence="1">non-specific serine/threonine protein kinase</fullName>
        <ecNumber evidence="1">2.7.11.1</ecNumber>
    </recommendedName>
</protein>
<dbReference type="OrthoDB" id="248923at2759"/>
<keyword evidence="6" id="KW-0067">ATP-binding</keyword>
<keyword evidence="11" id="KW-1185">Reference proteome</keyword>
<accession>U6MPQ5</accession>
<keyword evidence="5 10" id="KW-0418">Kinase</keyword>
<dbReference type="PANTHER" id="PTHR44899">
    <property type="entry name" value="CAMK FAMILY PROTEIN KINASE"/>
    <property type="match status" value="1"/>
</dbReference>
<dbReference type="InterPro" id="IPR011009">
    <property type="entry name" value="Kinase-like_dom_sf"/>
</dbReference>
<evidence type="ECO:0000256" key="5">
    <source>
        <dbReference type="ARBA" id="ARBA00022777"/>
    </source>
</evidence>
<evidence type="ECO:0000259" key="9">
    <source>
        <dbReference type="PROSITE" id="PS50011"/>
    </source>
</evidence>
<proteinExistence type="predicted"/>
<evidence type="ECO:0000256" key="1">
    <source>
        <dbReference type="ARBA" id="ARBA00012513"/>
    </source>
</evidence>
<dbReference type="EMBL" id="HG723042">
    <property type="protein sequence ID" value="CDJ65033.1"/>
    <property type="molecule type" value="Genomic_DNA"/>
</dbReference>
<sequence length="376" mass="42216">MAEGACMQQPAPASNMAFQMNLLSADSTVSPLPPLVFMIVMSITGRNMLAHVANLHAMKQHYFCLQHEKEVASSVRKLQVNQNKASPVDSSICSEDSNDAEERQDAWNETSILQDLQPHPNIIQFVEAHLDPEEEKLSIVMEYADSGDLASQVLRRKELLAKQEARMRTPPALPKAQGKNSNSPFFQEHDIMLIFVQCVFGLHHLHTSQIMHRDIKTHNILLFSNGLVKLGDFGVAKSFSHTKIRSSFVGSPLYMAPELHSSNGYTYKADIWSLGCVLYELCCLRHPYNANNVIELAIKVTNAPPPTRLDVPPQAYAAEILHLISRMLQKDPALRPSTVEIIRMPFFYKYTEILASSLEVDNLRGKVRQSQFPNAP</sequence>
<dbReference type="GO" id="GO:0004674">
    <property type="term" value="F:protein serine/threonine kinase activity"/>
    <property type="evidence" value="ECO:0007669"/>
    <property type="project" value="UniProtKB-KW"/>
</dbReference>
<evidence type="ECO:0000256" key="3">
    <source>
        <dbReference type="ARBA" id="ARBA00022679"/>
    </source>
</evidence>
<dbReference type="Proteomes" id="UP000030754">
    <property type="component" value="Unassembled WGS sequence"/>
</dbReference>
<dbReference type="Gene3D" id="1.10.510.10">
    <property type="entry name" value="Transferase(Phosphotransferase) domain 1"/>
    <property type="match status" value="1"/>
</dbReference>
<dbReference type="InterPro" id="IPR051131">
    <property type="entry name" value="NEK_Ser/Thr_kinase_NIMA"/>
</dbReference>
<dbReference type="SMART" id="SM00220">
    <property type="entry name" value="S_TKc"/>
    <property type="match status" value="1"/>
</dbReference>
<evidence type="ECO:0000256" key="6">
    <source>
        <dbReference type="ARBA" id="ARBA00022840"/>
    </source>
</evidence>
<organism evidence="10 11">
    <name type="scientific">Eimeria necatrix</name>
    <dbReference type="NCBI Taxonomy" id="51315"/>
    <lineage>
        <taxon>Eukaryota</taxon>
        <taxon>Sar</taxon>
        <taxon>Alveolata</taxon>
        <taxon>Apicomplexa</taxon>
        <taxon>Conoidasida</taxon>
        <taxon>Coccidia</taxon>
        <taxon>Eucoccidiorida</taxon>
        <taxon>Eimeriorina</taxon>
        <taxon>Eimeriidae</taxon>
        <taxon>Eimeria</taxon>
    </lineage>
</organism>
<keyword evidence="2" id="KW-0723">Serine/threonine-protein kinase</keyword>
<evidence type="ECO:0000256" key="2">
    <source>
        <dbReference type="ARBA" id="ARBA00022527"/>
    </source>
</evidence>